<evidence type="ECO:0000259" key="7">
    <source>
        <dbReference type="PROSITE" id="PS51278"/>
    </source>
</evidence>
<dbReference type="InterPro" id="IPR001347">
    <property type="entry name" value="SIS_dom"/>
</dbReference>
<dbReference type="PANTHER" id="PTHR10937">
    <property type="entry name" value="GLUCOSAMINE--FRUCTOSE-6-PHOSPHATE AMINOTRANSFERASE, ISOMERIZING"/>
    <property type="match status" value="1"/>
</dbReference>
<keyword evidence="5" id="KW-0677">Repeat</keyword>
<comment type="catalytic activity">
    <reaction evidence="1">
        <text>D-fructose 6-phosphate + L-glutamine = D-glucosamine 6-phosphate + L-glutamate</text>
        <dbReference type="Rhea" id="RHEA:13237"/>
        <dbReference type="ChEBI" id="CHEBI:29985"/>
        <dbReference type="ChEBI" id="CHEBI:58359"/>
        <dbReference type="ChEBI" id="CHEBI:58725"/>
        <dbReference type="ChEBI" id="CHEBI:61527"/>
        <dbReference type="EC" id="2.6.1.16"/>
    </reaction>
</comment>
<dbReference type="PROSITE" id="PS51464">
    <property type="entry name" value="SIS"/>
    <property type="match status" value="2"/>
</dbReference>
<evidence type="ECO:0000256" key="6">
    <source>
        <dbReference type="ARBA" id="ARBA00022962"/>
    </source>
</evidence>
<sequence>MCGIIAVIRQKSTRVPVPAAPLAQNLADLHAQLAAPTADLCDRLLDAADQLEQVDQVLRGVAGLRSLLFDPDATAAIARQAAVLQADAESLELALDQPLASTGGAILQQLNLEQTNAALIRCKDAIWAISRDRLRAVHDVLELGSPLVAQGPLSAAAAAVLFSAHQALSALDRLEVRGRDSAGLELQISHHNLDLSDPSVQAMIQARDYRSFTSGSVKVADGTLIIVYKAAAEIGELGDNTAALRAAITTDELLHLALGSPDVEAVVLGHTRWASIGIVSEPNAHPQCSDELESAEPDTRALEQSGGTVGFVTGVLNGDVDNYADLTASEALHVAPEISTDAKVIPTLMSRRLVEGLTEREAFRETVVRLEGSVAIAAAAASTPDRLFLASRGSGQAMYVGFAEDAFIVASEPYGVVEETSSYIRMDGETPADETNPTGSRGQIIELSADGAGTLSGIRRWSYDGSELAVTESDLDVAQVTTRDIDRGDFPHFLLKEITASPSSFRKTLRGKLVEEGGQIRVNLSPDMLPDSVRSGLRSSRIKKVMVIGQGTAAIAGQSLAQHLSDFLAETDLRVQAVLATELSGFAMREDMSDTLIIAISQSGTTTDTNRTVDLVRSRGAEVLAIVNRRGSDLTDKADGVLYTSDGRDVEMSVASTKAFYSQIAAGLLLAQAISDEVPGGMRSEHPDQQEMLRQLLELPARMEQTLATRPVVAEAAASFGPSRRYWAIVGNGLNQISAREIRVKLSELCYKSIACDGTEDKKHIDLSSEPMILVCAAGLVGSTADDVAKEVAIFRAHKAAPIVIASEGDRSFSAAVAVITVPDTHPRLAFILSTMAGHLFGYEAALAIDAQAQPLRAARAAIDLAAAQIGGDLHGEQVDGEDLLLGLRAELATQSATYMDALRSGAYNGHLEANTAVRLAGQLRFATGVSPLDGYQLEFGRVGTPGVVLEDLSAGLTSAIEELTRPVDAIKHQAKTVTVGISRSDESLLHVPLVAALLASGSPRDRLTYSTLRALGELNPAVTEVTGYTRYRVEHGEDLENATLVIIDRGGVSVGLGSRVDRDPRLRGTKALVAREQELMVAKGRSDGRLVVILPETKDGVTTGLQLLHVNVADHLPAATARAVLQGYRRRYQALRDAVTETEDVFREDLLAEQSMADLLTVSILSLADRWRS</sequence>
<dbReference type="InterPro" id="IPR017932">
    <property type="entry name" value="GATase_2_dom"/>
</dbReference>
<dbReference type="InterPro" id="IPR035466">
    <property type="entry name" value="GlmS/AgaS_SIS"/>
</dbReference>
<dbReference type="Pfam" id="PF01380">
    <property type="entry name" value="SIS"/>
    <property type="match status" value="1"/>
</dbReference>
<dbReference type="Pfam" id="PF13522">
    <property type="entry name" value="GATase_6"/>
    <property type="match status" value="1"/>
</dbReference>
<dbReference type="GO" id="GO:0006002">
    <property type="term" value="P:fructose 6-phosphate metabolic process"/>
    <property type="evidence" value="ECO:0007669"/>
    <property type="project" value="TreeGrafter"/>
</dbReference>
<keyword evidence="4" id="KW-0808">Transferase</keyword>
<evidence type="ECO:0000313" key="9">
    <source>
        <dbReference type="EMBL" id="CAB4890722.1"/>
    </source>
</evidence>
<dbReference type="SUPFAM" id="SSF53697">
    <property type="entry name" value="SIS domain"/>
    <property type="match status" value="1"/>
</dbReference>
<gene>
    <name evidence="9" type="ORF">UFOPK3519_00240</name>
</gene>
<evidence type="ECO:0000256" key="2">
    <source>
        <dbReference type="ARBA" id="ARBA00012916"/>
    </source>
</evidence>
<keyword evidence="6" id="KW-0315">Glutamine amidotransferase</keyword>
<evidence type="ECO:0000256" key="5">
    <source>
        <dbReference type="ARBA" id="ARBA00022737"/>
    </source>
</evidence>
<dbReference type="EMBL" id="CAFBMG010000009">
    <property type="protein sequence ID" value="CAB4890722.1"/>
    <property type="molecule type" value="Genomic_DNA"/>
</dbReference>
<dbReference type="CDD" id="cd05008">
    <property type="entry name" value="SIS_GlmS_GlmD_1"/>
    <property type="match status" value="1"/>
</dbReference>
<name>A0A6J7F3E5_9ZZZZ</name>
<dbReference type="PROSITE" id="PS51278">
    <property type="entry name" value="GATASE_TYPE_2"/>
    <property type="match status" value="1"/>
</dbReference>
<evidence type="ECO:0000256" key="1">
    <source>
        <dbReference type="ARBA" id="ARBA00001031"/>
    </source>
</evidence>
<evidence type="ECO:0000256" key="3">
    <source>
        <dbReference type="ARBA" id="ARBA00022576"/>
    </source>
</evidence>
<dbReference type="GO" id="GO:0004360">
    <property type="term" value="F:glutamine-fructose-6-phosphate transaminase (isomerizing) activity"/>
    <property type="evidence" value="ECO:0007669"/>
    <property type="project" value="UniProtKB-EC"/>
</dbReference>
<keyword evidence="3" id="KW-0032">Aminotransferase</keyword>
<feature type="domain" description="SIS" evidence="8">
    <location>
        <begin position="533"/>
        <end position="680"/>
    </location>
</feature>
<feature type="domain" description="Glutamine amidotransferase type-2" evidence="7">
    <location>
        <begin position="150"/>
        <end position="450"/>
    </location>
</feature>
<proteinExistence type="predicted"/>
<reference evidence="9" key="1">
    <citation type="submission" date="2020-05" db="EMBL/GenBank/DDBJ databases">
        <authorList>
            <person name="Chiriac C."/>
            <person name="Salcher M."/>
            <person name="Ghai R."/>
            <person name="Kavagutti S V."/>
        </authorList>
    </citation>
    <scope>NUCLEOTIDE SEQUENCE</scope>
</reference>
<feature type="domain" description="SIS" evidence="8">
    <location>
        <begin position="716"/>
        <end position="858"/>
    </location>
</feature>
<dbReference type="GO" id="GO:0097367">
    <property type="term" value="F:carbohydrate derivative binding"/>
    <property type="evidence" value="ECO:0007669"/>
    <property type="project" value="InterPro"/>
</dbReference>
<evidence type="ECO:0000259" key="8">
    <source>
        <dbReference type="PROSITE" id="PS51464"/>
    </source>
</evidence>
<dbReference type="InterPro" id="IPR029055">
    <property type="entry name" value="Ntn_hydrolases_N"/>
</dbReference>
<dbReference type="PANTHER" id="PTHR10937:SF0">
    <property type="entry name" value="GLUTAMINE--FRUCTOSE-6-PHOSPHATE TRANSAMINASE (ISOMERIZING)"/>
    <property type="match status" value="1"/>
</dbReference>
<dbReference type="AlphaFoldDB" id="A0A6J7F3E5"/>
<dbReference type="Gene3D" id="3.60.20.10">
    <property type="entry name" value="Glutamine Phosphoribosylpyrophosphate, subunit 1, domain 1"/>
    <property type="match status" value="1"/>
</dbReference>
<dbReference type="GO" id="GO:0006487">
    <property type="term" value="P:protein N-linked glycosylation"/>
    <property type="evidence" value="ECO:0007669"/>
    <property type="project" value="TreeGrafter"/>
</dbReference>
<dbReference type="GO" id="GO:0006047">
    <property type="term" value="P:UDP-N-acetylglucosamine metabolic process"/>
    <property type="evidence" value="ECO:0007669"/>
    <property type="project" value="TreeGrafter"/>
</dbReference>
<dbReference type="Gene3D" id="3.40.50.10490">
    <property type="entry name" value="Glucose-6-phosphate isomerase like protein, domain 1"/>
    <property type="match status" value="2"/>
</dbReference>
<dbReference type="SUPFAM" id="SSF56235">
    <property type="entry name" value="N-terminal nucleophile aminohydrolases (Ntn hydrolases)"/>
    <property type="match status" value="1"/>
</dbReference>
<protein>
    <recommendedName>
        <fullName evidence="2">glutamine--fructose-6-phosphate transaminase (isomerizing)</fullName>
        <ecNumber evidence="2">2.6.1.16</ecNumber>
    </recommendedName>
</protein>
<dbReference type="InterPro" id="IPR046348">
    <property type="entry name" value="SIS_dom_sf"/>
</dbReference>
<evidence type="ECO:0000256" key="4">
    <source>
        <dbReference type="ARBA" id="ARBA00022679"/>
    </source>
</evidence>
<dbReference type="EC" id="2.6.1.16" evidence="2"/>
<organism evidence="9">
    <name type="scientific">freshwater metagenome</name>
    <dbReference type="NCBI Taxonomy" id="449393"/>
    <lineage>
        <taxon>unclassified sequences</taxon>
        <taxon>metagenomes</taxon>
        <taxon>ecological metagenomes</taxon>
    </lineage>
</organism>
<accession>A0A6J7F3E5</accession>